<protein>
    <recommendedName>
        <fullName evidence="4">SAF domain-containing protein</fullName>
    </recommendedName>
</protein>
<sequence length="217" mass="22049">MSSLTAHDRQPSGRRTRSRWFDPRLAIGLGLVVASVVGVMAIVTAADDTVTVYAADGTLAAGDVVTSGDLVERRVRLGELTGSYLAPGGVVDDGVVITRTVVKGELVPISAVGSADDVTSASIVVPVLGQLPRSVGEGSLVDLWAAGAGERGEYETPVLVASAATVVRIAEQEGIVSGGASVMVELMVPRGLTARILEAKADGDVLSIIASSGQASE</sequence>
<keyword evidence="1" id="KW-0812">Transmembrane</keyword>
<dbReference type="EMBL" id="VFOM01000001">
    <property type="protein sequence ID" value="TQL47479.1"/>
    <property type="molecule type" value="Genomic_DNA"/>
</dbReference>
<gene>
    <name evidence="2" type="ORF">FB562_0540</name>
</gene>
<proteinExistence type="predicted"/>
<keyword evidence="1" id="KW-0472">Membrane</keyword>
<dbReference type="PROSITE" id="PS00430">
    <property type="entry name" value="TONB_DEPENDENT_REC_1"/>
    <property type="match status" value="1"/>
</dbReference>
<name>A0A542YHB0_9MICO</name>
<dbReference type="OrthoDB" id="5083100at2"/>
<reference evidence="2 3" key="1">
    <citation type="submission" date="2019-06" db="EMBL/GenBank/DDBJ databases">
        <title>Sequencing the genomes of 1000 actinobacteria strains.</title>
        <authorList>
            <person name="Klenk H.-P."/>
        </authorList>
    </citation>
    <scope>NUCLEOTIDE SEQUENCE [LARGE SCALE GENOMIC DNA]</scope>
    <source>
        <strain evidence="2 3">DSM 26477</strain>
    </source>
</reference>
<evidence type="ECO:0000313" key="3">
    <source>
        <dbReference type="Proteomes" id="UP000317998"/>
    </source>
</evidence>
<feature type="transmembrane region" description="Helical" evidence="1">
    <location>
        <begin position="21"/>
        <end position="43"/>
    </location>
</feature>
<organism evidence="2 3">
    <name type="scientific">Homoserinimonas aerilata</name>
    <dbReference type="NCBI Taxonomy" id="1162970"/>
    <lineage>
        <taxon>Bacteria</taxon>
        <taxon>Bacillati</taxon>
        <taxon>Actinomycetota</taxon>
        <taxon>Actinomycetes</taxon>
        <taxon>Micrococcales</taxon>
        <taxon>Microbacteriaceae</taxon>
        <taxon>Homoserinimonas</taxon>
    </lineage>
</organism>
<dbReference type="RefSeq" id="WP_141879720.1">
    <property type="nucleotide sequence ID" value="NZ_VFOM01000001.1"/>
</dbReference>
<dbReference type="Proteomes" id="UP000317998">
    <property type="component" value="Unassembled WGS sequence"/>
</dbReference>
<comment type="caution">
    <text evidence="2">The sequence shown here is derived from an EMBL/GenBank/DDBJ whole genome shotgun (WGS) entry which is preliminary data.</text>
</comment>
<evidence type="ECO:0000313" key="2">
    <source>
        <dbReference type="EMBL" id="TQL47479.1"/>
    </source>
</evidence>
<keyword evidence="3" id="KW-1185">Reference proteome</keyword>
<evidence type="ECO:0000256" key="1">
    <source>
        <dbReference type="SAM" id="Phobius"/>
    </source>
</evidence>
<keyword evidence="1" id="KW-1133">Transmembrane helix</keyword>
<dbReference type="InterPro" id="IPR010916">
    <property type="entry name" value="TonB_box_CS"/>
</dbReference>
<accession>A0A542YHB0</accession>
<evidence type="ECO:0008006" key="4">
    <source>
        <dbReference type="Google" id="ProtNLM"/>
    </source>
</evidence>
<dbReference type="AlphaFoldDB" id="A0A542YHB0"/>